<evidence type="ECO:0000313" key="4">
    <source>
        <dbReference type="Proteomes" id="UP000001351"/>
    </source>
</evidence>
<keyword evidence="2" id="KW-1133">Transmembrane helix</keyword>
<organism evidence="3 4">
    <name type="scientific">Stigmatella aurantiaca (strain DW4/3-1)</name>
    <dbReference type="NCBI Taxonomy" id="378806"/>
    <lineage>
        <taxon>Bacteria</taxon>
        <taxon>Pseudomonadati</taxon>
        <taxon>Myxococcota</taxon>
        <taxon>Myxococcia</taxon>
        <taxon>Myxococcales</taxon>
        <taxon>Cystobacterineae</taxon>
        <taxon>Archangiaceae</taxon>
        <taxon>Stigmatella</taxon>
    </lineage>
</organism>
<feature type="transmembrane region" description="Helical" evidence="2">
    <location>
        <begin position="12"/>
        <end position="32"/>
    </location>
</feature>
<feature type="compositionally biased region" description="Pro residues" evidence="1">
    <location>
        <begin position="73"/>
        <end position="85"/>
    </location>
</feature>
<sequence>MNSGIRFVGSRHGLWLGAACLLVLAVGGWLAVRFGKAPAPEMEAVPPPPIQTVPPGVPSPITPPPVVRRESPRPPPKQEPPPPAPVEVTETPAAPVPPPGEKVLVDPFEPQGDQDAPIRTLVAVGDIQLGVIRESARIRDEAGLKTVLVQIGDDLRKRFEKPQEPGAPGPQELLDGYREELGKYMDGMVELSGPGFRIGAEVGPPLPREKWWKPREQ</sequence>
<dbReference type="EMBL" id="CP002271">
    <property type="protein sequence ID" value="ADO74695.1"/>
    <property type="molecule type" value="Genomic_DNA"/>
</dbReference>
<evidence type="ECO:0000256" key="2">
    <source>
        <dbReference type="SAM" id="Phobius"/>
    </source>
</evidence>
<name>E3FUJ7_STIAD</name>
<protein>
    <submittedName>
        <fullName evidence="3">Uncharacterized protein</fullName>
    </submittedName>
</protein>
<feature type="region of interest" description="Disordered" evidence="1">
    <location>
        <begin position="194"/>
        <end position="217"/>
    </location>
</feature>
<dbReference type="OrthoDB" id="9986847at2"/>
<feature type="compositionally biased region" description="Pro residues" evidence="1">
    <location>
        <begin position="45"/>
        <end position="66"/>
    </location>
</feature>
<dbReference type="KEGG" id="sur:STAUR_6939"/>
<evidence type="ECO:0000256" key="1">
    <source>
        <dbReference type="SAM" id="MobiDB-lite"/>
    </source>
</evidence>
<feature type="region of interest" description="Disordered" evidence="1">
    <location>
        <begin position="43"/>
        <end position="101"/>
    </location>
</feature>
<gene>
    <name evidence="3" type="ordered locus">STAUR_6939</name>
</gene>
<reference evidence="3 4" key="1">
    <citation type="journal article" date="2011" name="Mol. Biol. Evol.">
        <title>Comparative genomic analysis of fruiting body formation in Myxococcales.</title>
        <authorList>
            <person name="Huntley S."/>
            <person name="Hamann N."/>
            <person name="Wegener-Feldbrugge S."/>
            <person name="Treuner-Lange A."/>
            <person name="Kube M."/>
            <person name="Reinhardt R."/>
            <person name="Klages S."/>
            <person name="Muller R."/>
            <person name="Ronning C.M."/>
            <person name="Nierman W.C."/>
            <person name="Sogaard-Andersen L."/>
        </authorList>
    </citation>
    <scope>NUCLEOTIDE SEQUENCE [LARGE SCALE GENOMIC DNA]</scope>
    <source>
        <strain evidence="3 4">DW4/3-1</strain>
    </source>
</reference>
<proteinExistence type="predicted"/>
<dbReference type="STRING" id="378806.STAUR_6939"/>
<evidence type="ECO:0000313" key="3">
    <source>
        <dbReference type="EMBL" id="ADO74695.1"/>
    </source>
</evidence>
<dbReference type="AlphaFoldDB" id="E3FUJ7"/>
<dbReference type="RefSeq" id="WP_013377569.1">
    <property type="nucleotide sequence ID" value="NC_014623.1"/>
</dbReference>
<accession>E3FUJ7</accession>
<keyword evidence="2" id="KW-0812">Transmembrane</keyword>
<keyword evidence="2" id="KW-0472">Membrane</keyword>
<feature type="compositionally biased region" description="Basic and acidic residues" evidence="1">
    <location>
        <begin position="207"/>
        <end position="217"/>
    </location>
</feature>
<dbReference type="Proteomes" id="UP000001351">
    <property type="component" value="Chromosome"/>
</dbReference>
<dbReference type="HOGENOM" id="CLU_1271640_0_0_7"/>
<keyword evidence="4" id="KW-1185">Reference proteome</keyword>